<evidence type="ECO:0000256" key="2">
    <source>
        <dbReference type="ARBA" id="ARBA00022723"/>
    </source>
</evidence>
<keyword evidence="5" id="KW-1185">Reference proteome</keyword>
<dbReference type="EMBL" id="JACEFO010001617">
    <property type="protein sequence ID" value="KAF8730421.1"/>
    <property type="molecule type" value="Genomic_DNA"/>
</dbReference>
<reference evidence="4" key="1">
    <citation type="submission" date="2020-07" db="EMBL/GenBank/DDBJ databases">
        <title>Genome sequence and genetic diversity analysis of an under-domesticated orphan crop, white fonio (Digitaria exilis).</title>
        <authorList>
            <person name="Bennetzen J.L."/>
            <person name="Chen S."/>
            <person name="Ma X."/>
            <person name="Wang X."/>
            <person name="Yssel A.E.J."/>
            <person name="Chaluvadi S.R."/>
            <person name="Johnson M."/>
            <person name="Gangashetty P."/>
            <person name="Hamidou F."/>
            <person name="Sanogo M.D."/>
            <person name="Zwaenepoel A."/>
            <person name="Wallace J."/>
            <person name="Van De Peer Y."/>
            <person name="Van Deynze A."/>
        </authorList>
    </citation>
    <scope>NUCLEOTIDE SEQUENCE</scope>
    <source>
        <tissue evidence="4">Leaves</tissue>
    </source>
</reference>
<evidence type="ECO:0000259" key="3">
    <source>
        <dbReference type="Pfam" id="PF04570"/>
    </source>
</evidence>
<comment type="similarity">
    <text evidence="1">Belongs to the FLZ family.</text>
</comment>
<sequence>MATQGSRSSHVLCEKKRFVEAFTTSGVPCVLETRVGLLAAVVEPSSANIRVAEPARTSARDLTLALSARLCCVTRASLLADDDKTLLMNCKRCHRSTTGDTVYVYMSMGFCSKNCRYVHHLDDVEKYKKRLAMVLMERSKIVTRMVASKANSSSKLATQASCRPTFFTCVEADSLQLVSSPSIPS</sequence>
<evidence type="ECO:0000313" key="4">
    <source>
        <dbReference type="EMBL" id="KAF8730421.1"/>
    </source>
</evidence>
<name>A0A835F761_9POAL</name>
<dbReference type="GO" id="GO:0046872">
    <property type="term" value="F:metal ion binding"/>
    <property type="evidence" value="ECO:0007669"/>
    <property type="project" value="UniProtKB-KW"/>
</dbReference>
<accession>A0A835F761</accession>
<gene>
    <name evidence="4" type="ORF">HU200_016998</name>
</gene>
<dbReference type="InterPro" id="IPR007650">
    <property type="entry name" value="Zf-FLZ_dom"/>
</dbReference>
<proteinExistence type="inferred from homology"/>
<dbReference type="Pfam" id="PF04570">
    <property type="entry name" value="zf-FLZ"/>
    <property type="match status" value="1"/>
</dbReference>
<dbReference type="Proteomes" id="UP000636709">
    <property type="component" value="Unassembled WGS sequence"/>
</dbReference>
<evidence type="ECO:0000256" key="1">
    <source>
        <dbReference type="ARBA" id="ARBA00009374"/>
    </source>
</evidence>
<evidence type="ECO:0000313" key="5">
    <source>
        <dbReference type="Proteomes" id="UP000636709"/>
    </source>
</evidence>
<keyword evidence="2" id="KW-0479">Metal-binding</keyword>
<dbReference type="OrthoDB" id="687441at2759"/>
<dbReference type="AlphaFoldDB" id="A0A835F761"/>
<feature type="domain" description="FLZ-type" evidence="3">
    <location>
        <begin position="82"/>
        <end position="119"/>
    </location>
</feature>
<protein>
    <recommendedName>
        <fullName evidence="3">FLZ-type domain-containing protein</fullName>
    </recommendedName>
</protein>
<comment type="caution">
    <text evidence="4">The sequence shown here is derived from an EMBL/GenBank/DDBJ whole genome shotgun (WGS) entry which is preliminary data.</text>
</comment>
<organism evidence="4 5">
    <name type="scientific">Digitaria exilis</name>
    <dbReference type="NCBI Taxonomy" id="1010633"/>
    <lineage>
        <taxon>Eukaryota</taxon>
        <taxon>Viridiplantae</taxon>
        <taxon>Streptophyta</taxon>
        <taxon>Embryophyta</taxon>
        <taxon>Tracheophyta</taxon>
        <taxon>Spermatophyta</taxon>
        <taxon>Magnoliopsida</taxon>
        <taxon>Liliopsida</taxon>
        <taxon>Poales</taxon>
        <taxon>Poaceae</taxon>
        <taxon>PACMAD clade</taxon>
        <taxon>Panicoideae</taxon>
        <taxon>Panicodae</taxon>
        <taxon>Paniceae</taxon>
        <taxon>Anthephorinae</taxon>
        <taxon>Digitaria</taxon>
    </lineage>
</organism>